<dbReference type="EMBL" id="CP010537">
    <property type="protein sequence ID" value="AJG24880.1"/>
    <property type="molecule type" value="Genomic_DNA"/>
</dbReference>
<protein>
    <recommendedName>
        <fullName evidence="2">Antitoxin</fullName>
    </recommendedName>
</protein>
<dbReference type="KEGG" id="cbw:RR42_s3304"/>
<evidence type="ECO:0000313" key="3">
    <source>
        <dbReference type="EMBL" id="AJG24880.1"/>
    </source>
</evidence>
<dbReference type="NCBIfam" id="TIGR01552">
    <property type="entry name" value="phd_fam"/>
    <property type="match status" value="1"/>
</dbReference>
<evidence type="ECO:0000256" key="1">
    <source>
        <dbReference type="ARBA" id="ARBA00009981"/>
    </source>
</evidence>
<accession>A0A0C4YQY3</accession>
<dbReference type="STRING" id="68895.RR42_s3304"/>
<dbReference type="Gene3D" id="3.40.1620.10">
    <property type="entry name" value="YefM-like domain"/>
    <property type="match status" value="1"/>
</dbReference>
<dbReference type="OrthoDB" id="7069202at2"/>
<keyword evidence="4" id="KW-1185">Reference proteome</keyword>
<evidence type="ECO:0000313" key="4">
    <source>
        <dbReference type="Proteomes" id="UP000031843"/>
    </source>
</evidence>
<comment type="function">
    <text evidence="2">Antitoxin component of a type II toxin-antitoxin (TA) system.</text>
</comment>
<comment type="similarity">
    <text evidence="1 2">Belongs to the phD/YefM antitoxin family.</text>
</comment>
<dbReference type="AlphaFoldDB" id="A0A0C4YQY3"/>
<reference evidence="3 4" key="1">
    <citation type="journal article" date="2015" name="Genome Announc.">
        <title>Complete Genome Sequence of Cupriavidus basilensis 4G11, Isolated from the Oak Ridge Field Research Center Site.</title>
        <authorList>
            <person name="Ray J."/>
            <person name="Waters R.J."/>
            <person name="Skerker J.M."/>
            <person name="Kuehl J.V."/>
            <person name="Price M.N."/>
            <person name="Huang J."/>
            <person name="Chakraborty R."/>
            <person name="Arkin A.P."/>
            <person name="Deutschbauer A."/>
        </authorList>
    </citation>
    <scope>NUCLEOTIDE SEQUENCE [LARGE SCALE GENOMIC DNA]</scope>
    <source>
        <strain evidence="3">4G11</strain>
    </source>
</reference>
<evidence type="ECO:0000256" key="2">
    <source>
        <dbReference type="RuleBase" id="RU362080"/>
    </source>
</evidence>
<dbReference type="SUPFAM" id="SSF143120">
    <property type="entry name" value="YefM-like"/>
    <property type="match status" value="1"/>
</dbReference>
<organism evidence="3 4">
    <name type="scientific">Cupriavidus basilensis</name>
    <dbReference type="NCBI Taxonomy" id="68895"/>
    <lineage>
        <taxon>Bacteria</taxon>
        <taxon>Pseudomonadati</taxon>
        <taxon>Pseudomonadota</taxon>
        <taxon>Betaproteobacteria</taxon>
        <taxon>Burkholderiales</taxon>
        <taxon>Burkholderiaceae</taxon>
        <taxon>Cupriavidus</taxon>
    </lineage>
</organism>
<sequence length="92" mass="10056">MKLSNIKPISFLKSDAARIVTELSETREPLIITQNGEAKLVVQDIASYEAQRQTIALLKILALGEKEIAQGKVTMAADVFAELDQLDKKDGA</sequence>
<dbReference type="InterPro" id="IPR036165">
    <property type="entry name" value="YefM-like_sf"/>
</dbReference>
<gene>
    <name evidence="3" type="ORF">RR42_s3304</name>
</gene>
<dbReference type="InterPro" id="IPR006442">
    <property type="entry name" value="Antitoxin_Phd/YefM"/>
</dbReference>
<name>A0A0C4YQY3_9BURK</name>
<dbReference type="Pfam" id="PF02604">
    <property type="entry name" value="PhdYeFM_antitox"/>
    <property type="match status" value="1"/>
</dbReference>
<proteinExistence type="inferred from homology"/>
<dbReference type="Proteomes" id="UP000031843">
    <property type="component" value="Chromosome secondary"/>
</dbReference>
<dbReference type="RefSeq" id="WP_043357233.1">
    <property type="nucleotide sequence ID" value="NZ_CP010537.1"/>
</dbReference>